<proteinExistence type="predicted"/>
<feature type="domain" description="Protein kinase" evidence="4">
    <location>
        <begin position="6"/>
        <end position="279"/>
    </location>
</feature>
<dbReference type="GO" id="GO:0005524">
    <property type="term" value="F:ATP binding"/>
    <property type="evidence" value="ECO:0007669"/>
    <property type="project" value="InterPro"/>
</dbReference>
<dbReference type="Pfam" id="PF02518">
    <property type="entry name" value="HATPase_c"/>
    <property type="match status" value="1"/>
</dbReference>
<dbReference type="SUPFAM" id="SSF55874">
    <property type="entry name" value="ATPase domain of HSP90 chaperone/DNA topoisomerase II/histidine kinase"/>
    <property type="match status" value="1"/>
</dbReference>
<keyword evidence="3" id="KW-0597">Phosphoprotein</keyword>
<dbReference type="InterPro" id="IPR035965">
    <property type="entry name" value="PAS-like_dom_sf"/>
</dbReference>
<feature type="domain" description="PAS" evidence="6">
    <location>
        <begin position="1493"/>
        <end position="1539"/>
    </location>
</feature>
<dbReference type="CDD" id="cd14014">
    <property type="entry name" value="STKc_PknB_like"/>
    <property type="match status" value="1"/>
</dbReference>
<feature type="domain" description="PAC" evidence="7">
    <location>
        <begin position="1542"/>
        <end position="1593"/>
    </location>
</feature>
<dbReference type="PRINTS" id="PR00344">
    <property type="entry name" value="BCTRLSENSOR"/>
</dbReference>
<dbReference type="CDD" id="cd00082">
    <property type="entry name" value="HisKA"/>
    <property type="match status" value="1"/>
</dbReference>
<dbReference type="PANTHER" id="PTHR43642">
    <property type="entry name" value="HYBRID SIGNAL TRANSDUCTION HISTIDINE KINASE G"/>
    <property type="match status" value="1"/>
</dbReference>
<dbReference type="InterPro" id="IPR013655">
    <property type="entry name" value="PAS_fold_3"/>
</dbReference>
<dbReference type="SMART" id="SM00091">
    <property type="entry name" value="PAS"/>
    <property type="match status" value="2"/>
</dbReference>
<dbReference type="EC" id="2.7.13.3" evidence="2"/>
<organism evidence="8 9">
    <name type="scientific">Edaphobacter modestus</name>
    <dbReference type="NCBI Taxonomy" id="388466"/>
    <lineage>
        <taxon>Bacteria</taxon>
        <taxon>Pseudomonadati</taxon>
        <taxon>Acidobacteriota</taxon>
        <taxon>Terriglobia</taxon>
        <taxon>Terriglobales</taxon>
        <taxon>Acidobacteriaceae</taxon>
        <taxon>Edaphobacter</taxon>
    </lineage>
</organism>
<dbReference type="PANTHER" id="PTHR43642:SF1">
    <property type="entry name" value="HYBRID SIGNAL TRANSDUCTION HISTIDINE KINASE G"/>
    <property type="match status" value="1"/>
</dbReference>
<dbReference type="RefSeq" id="WP_130420086.1">
    <property type="nucleotide sequence ID" value="NZ_SHKW01000001.1"/>
</dbReference>
<dbReference type="InterPro" id="IPR004358">
    <property type="entry name" value="Sig_transdc_His_kin-like_C"/>
</dbReference>
<evidence type="ECO:0000259" key="7">
    <source>
        <dbReference type="PROSITE" id="PS50113"/>
    </source>
</evidence>
<dbReference type="InterPro" id="IPR036890">
    <property type="entry name" value="HATPase_C_sf"/>
</dbReference>
<name>A0A4Q7YYU3_9BACT</name>
<dbReference type="InterPro" id="IPR008271">
    <property type="entry name" value="Ser/Thr_kinase_AS"/>
</dbReference>
<dbReference type="GO" id="GO:0009882">
    <property type="term" value="F:blue light photoreceptor activity"/>
    <property type="evidence" value="ECO:0007669"/>
    <property type="project" value="UniProtKB-ARBA"/>
</dbReference>
<dbReference type="InterPro" id="IPR011009">
    <property type="entry name" value="Kinase-like_dom_sf"/>
</dbReference>
<dbReference type="Proteomes" id="UP000292958">
    <property type="component" value="Unassembled WGS sequence"/>
</dbReference>
<dbReference type="InterPro" id="IPR000700">
    <property type="entry name" value="PAS-assoc_C"/>
</dbReference>
<dbReference type="InterPro" id="IPR001610">
    <property type="entry name" value="PAC"/>
</dbReference>
<dbReference type="Pfam" id="PF13191">
    <property type="entry name" value="AAA_16"/>
    <property type="match status" value="1"/>
</dbReference>
<dbReference type="Gene3D" id="3.30.450.20">
    <property type="entry name" value="PAS domain"/>
    <property type="match status" value="2"/>
</dbReference>
<evidence type="ECO:0000256" key="2">
    <source>
        <dbReference type="ARBA" id="ARBA00012438"/>
    </source>
</evidence>
<evidence type="ECO:0000259" key="4">
    <source>
        <dbReference type="PROSITE" id="PS50011"/>
    </source>
</evidence>
<reference evidence="8 9" key="1">
    <citation type="submission" date="2019-02" db="EMBL/GenBank/DDBJ databases">
        <title>Genomic Encyclopedia of Archaeal and Bacterial Type Strains, Phase II (KMG-II): from individual species to whole genera.</title>
        <authorList>
            <person name="Goeker M."/>
        </authorList>
    </citation>
    <scope>NUCLEOTIDE SEQUENCE [LARGE SCALE GENOMIC DNA]</scope>
    <source>
        <strain evidence="8 9">DSM 18101</strain>
    </source>
</reference>
<comment type="catalytic activity">
    <reaction evidence="1">
        <text>ATP + protein L-histidine = ADP + protein N-phospho-L-histidine.</text>
        <dbReference type="EC" id="2.7.13.3"/>
    </reaction>
</comment>
<dbReference type="PROSITE" id="PS50113">
    <property type="entry name" value="PAC"/>
    <property type="match status" value="2"/>
</dbReference>
<dbReference type="InterPro" id="IPR000719">
    <property type="entry name" value="Prot_kinase_dom"/>
</dbReference>
<dbReference type="Gene3D" id="3.40.50.300">
    <property type="entry name" value="P-loop containing nucleotide triphosphate hydrolases"/>
    <property type="match status" value="1"/>
</dbReference>
<feature type="domain" description="PAC" evidence="7">
    <location>
        <begin position="1670"/>
        <end position="1722"/>
    </location>
</feature>
<dbReference type="EMBL" id="SHKW01000001">
    <property type="protein sequence ID" value="RZU42319.1"/>
    <property type="molecule type" value="Genomic_DNA"/>
</dbReference>
<evidence type="ECO:0000256" key="1">
    <source>
        <dbReference type="ARBA" id="ARBA00000085"/>
    </source>
</evidence>
<dbReference type="InterPro" id="IPR003661">
    <property type="entry name" value="HisK_dim/P_dom"/>
</dbReference>
<dbReference type="Gene3D" id="3.30.565.10">
    <property type="entry name" value="Histidine kinase-like ATPase, C-terminal domain"/>
    <property type="match status" value="1"/>
</dbReference>
<dbReference type="InterPro" id="IPR000014">
    <property type="entry name" value="PAS"/>
</dbReference>
<dbReference type="Gene3D" id="1.10.287.130">
    <property type="match status" value="1"/>
</dbReference>
<dbReference type="Pfam" id="PF08447">
    <property type="entry name" value="PAS_3"/>
    <property type="match status" value="2"/>
</dbReference>
<dbReference type="InterPro" id="IPR053159">
    <property type="entry name" value="Hybrid_Histidine_Kinase"/>
</dbReference>
<dbReference type="SMART" id="SM00388">
    <property type="entry name" value="HisKA"/>
    <property type="match status" value="1"/>
</dbReference>
<feature type="domain" description="PAS" evidence="6">
    <location>
        <begin position="1621"/>
        <end position="1667"/>
    </location>
</feature>
<evidence type="ECO:0000259" key="5">
    <source>
        <dbReference type="PROSITE" id="PS50109"/>
    </source>
</evidence>
<dbReference type="InterPro" id="IPR005467">
    <property type="entry name" value="His_kinase_dom"/>
</dbReference>
<dbReference type="PROSITE" id="PS50011">
    <property type="entry name" value="PROTEIN_KINASE_DOM"/>
    <property type="match status" value="1"/>
</dbReference>
<dbReference type="PROSITE" id="PS50112">
    <property type="entry name" value="PAS"/>
    <property type="match status" value="2"/>
</dbReference>
<dbReference type="SUPFAM" id="SSF56112">
    <property type="entry name" value="Protein kinase-like (PK-like)"/>
    <property type="match status" value="1"/>
</dbReference>
<keyword evidence="9" id="KW-1185">Reference proteome</keyword>
<comment type="caution">
    <text evidence="8">The sequence shown here is derived from an EMBL/GenBank/DDBJ whole genome shotgun (WGS) entry which is preliminary data.</text>
</comment>
<dbReference type="SMART" id="SM00065">
    <property type="entry name" value="GAF"/>
    <property type="match status" value="1"/>
</dbReference>
<dbReference type="PROSITE" id="PS50109">
    <property type="entry name" value="HIS_KIN"/>
    <property type="match status" value="1"/>
</dbReference>
<gene>
    <name evidence="8" type="ORF">BDD14_3881</name>
</gene>
<dbReference type="SUPFAM" id="SSF55785">
    <property type="entry name" value="PYP-like sensor domain (PAS domain)"/>
    <property type="match status" value="2"/>
</dbReference>
<dbReference type="SMART" id="SM00387">
    <property type="entry name" value="HATPase_c"/>
    <property type="match status" value="1"/>
</dbReference>
<evidence type="ECO:0000313" key="8">
    <source>
        <dbReference type="EMBL" id="RZU42319.1"/>
    </source>
</evidence>
<dbReference type="InterPro" id="IPR041664">
    <property type="entry name" value="AAA_16"/>
</dbReference>
<dbReference type="NCBIfam" id="TIGR00229">
    <property type="entry name" value="sensory_box"/>
    <property type="match status" value="1"/>
</dbReference>
<dbReference type="Pfam" id="PF00069">
    <property type="entry name" value="Pkinase"/>
    <property type="match status" value="1"/>
</dbReference>
<dbReference type="GO" id="GO:0000155">
    <property type="term" value="F:phosphorelay sensor kinase activity"/>
    <property type="evidence" value="ECO:0007669"/>
    <property type="project" value="InterPro"/>
</dbReference>
<accession>A0A4Q7YYU3</accession>
<dbReference type="InterPro" id="IPR036097">
    <property type="entry name" value="HisK_dim/P_sf"/>
</dbReference>
<dbReference type="InterPro" id="IPR029016">
    <property type="entry name" value="GAF-like_dom_sf"/>
</dbReference>
<dbReference type="InterPro" id="IPR003594">
    <property type="entry name" value="HATPase_dom"/>
</dbReference>
<evidence type="ECO:0000259" key="6">
    <source>
        <dbReference type="PROSITE" id="PS50112"/>
    </source>
</evidence>
<dbReference type="Gene3D" id="3.30.450.40">
    <property type="match status" value="1"/>
</dbReference>
<dbReference type="SUPFAM" id="SSF52540">
    <property type="entry name" value="P-loop containing nucleoside triphosphate hydrolases"/>
    <property type="match status" value="1"/>
</dbReference>
<dbReference type="Gene3D" id="1.10.510.10">
    <property type="entry name" value="Transferase(Phosphotransferase) domain 1"/>
    <property type="match status" value="1"/>
</dbReference>
<dbReference type="CDD" id="cd00130">
    <property type="entry name" value="PAS"/>
    <property type="match status" value="2"/>
</dbReference>
<evidence type="ECO:0000313" key="9">
    <source>
        <dbReference type="Proteomes" id="UP000292958"/>
    </source>
</evidence>
<dbReference type="PROSITE" id="PS00108">
    <property type="entry name" value="PROTEIN_KINASE_ST"/>
    <property type="match status" value="1"/>
</dbReference>
<dbReference type="OrthoDB" id="9801841at2"/>
<dbReference type="InterPro" id="IPR003018">
    <property type="entry name" value="GAF"/>
</dbReference>
<dbReference type="SUPFAM" id="SSF55781">
    <property type="entry name" value="GAF domain-like"/>
    <property type="match status" value="1"/>
</dbReference>
<dbReference type="Pfam" id="PF01590">
    <property type="entry name" value="GAF"/>
    <property type="match status" value="1"/>
</dbReference>
<dbReference type="SMART" id="SM00220">
    <property type="entry name" value="S_TKc"/>
    <property type="match status" value="1"/>
</dbReference>
<evidence type="ECO:0000256" key="3">
    <source>
        <dbReference type="ARBA" id="ARBA00022553"/>
    </source>
</evidence>
<dbReference type="SUPFAM" id="SSF47384">
    <property type="entry name" value="Homodimeric domain of signal transducing histidine kinase"/>
    <property type="match status" value="1"/>
</dbReference>
<dbReference type="InterPro" id="IPR027417">
    <property type="entry name" value="P-loop_NTPase"/>
</dbReference>
<dbReference type="SMART" id="SM00086">
    <property type="entry name" value="PAC"/>
    <property type="match status" value="2"/>
</dbReference>
<sequence length="1963" mass="219112">MTESSEYVLETLGESGERTLYRGRQRGNPFPVLLAALAAERPSPQGLRRIEHEYSLRTELDPTWAARPLEVTRHDGRTMLVLMDPGGEPLDRVLERVEGQPLELTRFLRIAIGLATAVGQVHRHGLIHKDIKPANVLVDDAGNVRLTGFGIASRLPQECQAPAPPEVIAGTLAYMAPEQTGRMNRSIDARSDLYSLGVTLYQMLTGTLPFVAADPLEWIHCHIARQPTPPRERGTVPEPLSSLVMKLLAKNAEERYQTASGLETDLRMCLAEWESHGRIDAFPLGARDTSDRLLIPERLYGRECEVNALLAALDRVVVEGTPELVLVSGYSGVGKSSVVNELHKVLVPPRGLFASGKFDQYKRDIPYATLAQAFQALVRQILVKSEGEMGQWRGALREAVGPNGQLIVNLIPEVEFILGKQPPVPELPPRDAQNRFQLVFRRFLGAFAQPEHPLALFLDDLQWLDAATLELLEHLISDPDVRCLMLVGAYRDNEVSSSHPLMRTLGTIRKAGARVQEITLAPLRLEDVEQLVADALHCDRDAAHPLAQLVHEKTGGNPFFAIQFLTALAEEGLLVFDPEPGFWTWDLARIRAKGYTDNVVDLMVGKLKRLPDTTQEALKQLACLGNVVEIATLTLVHGKSKEEIHKALWEAARTGLIFCLESSYTFLHDRVQEAAYALIPADERAAAHLRIGRVLAARTAPDEIEENIFEIVNQLNRGAALIDVREECERVAELNLLAGKRAKTSMAYAAALKYLAAGRKLLAEDSWERRYELTFALEYHRAECELLTADLAAAEERLTMLSRGAMNLLDTAIVACLRMTLYTTLDRSDRGVEVCLDFQRHRGAHWLPHPTNDEVRQEYEQIGRQLGGRSIEELIDLPLMNDPEIRATLNVLTEVVTPALFTDKNLLSLVICRMVNLSLEHGNSDGSCFAYVWLGMILGPHFGDYQAGFRFGRLGYDLVEKRGLHRYQARAYMSFGNLVMPWTRHIQTGRALVRRAFDAANKTGDLTFAAYSCNNLNTNLLASGDPLGEVQREAENGLEFARKARFGLVIDIITGQLGLIRTLRGLTPEFGCFNEEGFDESSFEQHFESDPRLALPECWYWIRKLQARVYANDWASAVEAGSRARQLLWTSPSFFEVAEYHFYDALARAAQYDAASTDERSQHLEALASHHKQFEAWAESCPENFANRAALLAAEIARIEDRALDAMYLYEQAIQSGREHGFVQNEGLANEFAARFYLARGFETVAHAYLRNARNCYDRWGAVGKLKQLEALYPHLSEEQSPTSPAATIGTFVGQLDVQTVVKSSQALSSEMVLSHLIEKLMRIAVEHAGAERGLLILLRGDEPQVEAEATTAHGSIDVTVRQTALTPSDLPQSALHYVIRTQKQVVLDDASVRNVYSEDEYVQQKRPRSVLCLPIVQQSKLVGALYLENNLTPCAFTSDRVAVLELLASQAAISLENANLYSDLQRSEALLAQGQSISHTGSFCWNTVSGEIFWSEETYKVFEYDRSAKPTMEWVFDRIHPDDREFVRQSIDQAINEKTGFDIQHRLLMPEGRVKHVRASSRVSESSRSSLEFVGTLMDITTAKQSEMKLRESEAYLAEAQRLSHTGSWAWTPATGENRYWSDECFRLLGFDPADGMPPFETFVQRIHPDDRPVVAEELERATRERGEYKVDYRIVHPGGEIRNIHAIGHPVLDPSGDLVEFVGTGIDVTAGKQAEEERERLRQAYADLAHVSRVNTMGELTASLAHEVKQPIAATVTDANTCKRWLNRDPPNLDEAREAATRIVKDAMRAAEIISRLRLLFNKGTPVREPVDVNAVIGEMILLLRSEAMRYKIAVRTELATDLPPVMGDRVQLQQVVMNLMINGIDAMNNVEGARELAITSQRGEDGQLVVSVSDTGVGLPAKQADEIFNAFFTTKPHGTGMGLRISRSIVESHGGRLWATDNSPRGASFYLTLPHQNRGT</sequence>
<feature type="domain" description="Histidine kinase" evidence="5">
    <location>
        <begin position="1745"/>
        <end position="1960"/>
    </location>
</feature>
<dbReference type="Gene3D" id="2.10.70.100">
    <property type="match status" value="1"/>
</dbReference>
<protein>
    <recommendedName>
        <fullName evidence="2">histidine kinase</fullName>
        <ecNumber evidence="2">2.7.13.3</ecNumber>
    </recommendedName>
</protein>